<dbReference type="OrthoDB" id="5904423at2"/>
<dbReference type="AlphaFoldDB" id="A0A178K3H7"/>
<evidence type="ECO:0008006" key="4">
    <source>
        <dbReference type="Google" id="ProtNLM"/>
    </source>
</evidence>
<evidence type="ECO:0000256" key="1">
    <source>
        <dbReference type="SAM" id="SignalP"/>
    </source>
</evidence>
<keyword evidence="1" id="KW-0732">Signal</keyword>
<dbReference type="Proteomes" id="UP000078503">
    <property type="component" value="Unassembled WGS sequence"/>
</dbReference>
<dbReference type="STRING" id="858640.A3K86_20165"/>
<dbReference type="InterPro" id="IPR016879">
    <property type="entry name" value="UCP028299"/>
</dbReference>
<sequence>MNKSLIILPLLLVSGASFAFSWDSKQENINLTAGVSDSREGAYQLGRDFASNIQQSSPKKLKRTLGIYEYGLKTNSIQIDNSHIEVDEFATAQGNVKYRAIVNLGYSYDIRESN</sequence>
<dbReference type="RefSeq" id="WP_068335737.1">
    <property type="nucleotide sequence ID" value="NZ_LVHF01000033.1"/>
</dbReference>
<evidence type="ECO:0000313" key="2">
    <source>
        <dbReference type="EMBL" id="OAN11273.1"/>
    </source>
</evidence>
<proteinExistence type="predicted"/>
<reference evidence="2 3" key="1">
    <citation type="submission" date="2016-03" db="EMBL/GenBank/DDBJ databases">
        <title>Photobacterium proteolyticum sp. nov. a protease producing bacterium isolated from ocean sediments of Laizhou Bay.</title>
        <authorList>
            <person name="Li Y."/>
        </authorList>
    </citation>
    <scope>NUCLEOTIDE SEQUENCE [LARGE SCALE GENOMIC DNA]</scope>
    <source>
        <strain evidence="2 3">R-40508</strain>
    </source>
</reference>
<dbReference type="Pfam" id="PF11777">
    <property type="entry name" value="DUF3316"/>
    <property type="match status" value="1"/>
</dbReference>
<feature type="signal peptide" evidence="1">
    <location>
        <begin position="1"/>
        <end position="19"/>
    </location>
</feature>
<dbReference type="EMBL" id="LVHF01000033">
    <property type="protein sequence ID" value="OAN11273.1"/>
    <property type="molecule type" value="Genomic_DNA"/>
</dbReference>
<dbReference type="PIRSF" id="PIRSF028299">
    <property type="entry name" value="UCP028299"/>
    <property type="match status" value="1"/>
</dbReference>
<comment type="caution">
    <text evidence="2">The sequence shown here is derived from an EMBL/GenBank/DDBJ whole genome shotgun (WGS) entry which is preliminary data.</text>
</comment>
<organism evidence="2 3">
    <name type="scientific">Photobacterium jeanii</name>
    <dbReference type="NCBI Taxonomy" id="858640"/>
    <lineage>
        <taxon>Bacteria</taxon>
        <taxon>Pseudomonadati</taxon>
        <taxon>Pseudomonadota</taxon>
        <taxon>Gammaproteobacteria</taxon>
        <taxon>Vibrionales</taxon>
        <taxon>Vibrionaceae</taxon>
        <taxon>Photobacterium</taxon>
    </lineage>
</organism>
<feature type="chain" id="PRO_5008089976" description="Acyl-CoA synthetase" evidence="1">
    <location>
        <begin position="20"/>
        <end position="114"/>
    </location>
</feature>
<name>A0A178K3H7_9GAMM</name>
<gene>
    <name evidence="2" type="ORF">A3K86_20165</name>
</gene>
<accession>A0A178K3H7</accession>
<keyword evidence="3" id="KW-1185">Reference proteome</keyword>
<protein>
    <recommendedName>
        <fullName evidence="4">Acyl-CoA synthetase</fullName>
    </recommendedName>
</protein>
<evidence type="ECO:0000313" key="3">
    <source>
        <dbReference type="Proteomes" id="UP000078503"/>
    </source>
</evidence>